<evidence type="ECO:0000313" key="2">
    <source>
        <dbReference type="EMBL" id="GFY77505.1"/>
    </source>
</evidence>
<name>A0A8X6YUR8_9ARAC</name>
<gene>
    <name evidence="2" type="ORF">TNIN_147331</name>
</gene>
<evidence type="ECO:0000256" key="1">
    <source>
        <dbReference type="SAM" id="MobiDB-lite"/>
    </source>
</evidence>
<protein>
    <submittedName>
        <fullName evidence="2">Uncharacterized protein</fullName>
    </submittedName>
</protein>
<reference evidence="2" key="1">
    <citation type="submission" date="2020-08" db="EMBL/GenBank/DDBJ databases">
        <title>Multicomponent nature underlies the extraordinary mechanical properties of spider dragline silk.</title>
        <authorList>
            <person name="Kono N."/>
            <person name="Nakamura H."/>
            <person name="Mori M."/>
            <person name="Yoshida Y."/>
            <person name="Ohtoshi R."/>
            <person name="Malay A.D."/>
            <person name="Moran D.A.P."/>
            <person name="Tomita M."/>
            <person name="Numata K."/>
            <person name="Arakawa K."/>
        </authorList>
    </citation>
    <scope>NUCLEOTIDE SEQUENCE</scope>
</reference>
<proteinExistence type="predicted"/>
<dbReference type="AlphaFoldDB" id="A0A8X6YUR8"/>
<feature type="compositionally biased region" description="Basic and acidic residues" evidence="1">
    <location>
        <begin position="18"/>
        <end position="31"/>
    </location>
</feature>
<dbReference type="EMBL" id="BMAV01022485">
    <property type="protein sequence ID" value="GFY77505.1"/>
    <property type="molecule type" value="Genomic_DNA"/>
</dbReference>
<keyword evidence="3" id="KW-1185">Reference proteome</keyword>
<dbReference type="Proteomes" id="UP000886998">
    <property type="component" value="Unassembled WGS sequence"/>
</dbReference>
<organism evidence="2 3">
    <name type="scientific">Trichonephila inaurata madagascariensis</name>
    <dbReference type="NCBI Taxonomy" id="2747483"/>
    <lineage>
        <taxon>Eukaryota</taxon>
        <taxon>Metazoa</taxon>
        <taxon>Ecdysozoa</taxon>
        <taxon>Arthropoda</taxon>
        <taxon>Chelicerata</taxon>
        <taxon>Arachnida</taxon>
        <taxon>Araneae</taxon>
        <taxon>Araneomorphae</taxon>
        <taxon>Entelegynae</taxon>
        <taxon>Araneoidea</taxon>
        <taxon>Nephilidae</taxon>
        <taxon>Trichonephila</taxon>
        <taxon>Trichonephila inaurata</taxon>
    </lineage>
</organism>
<feature type="compositionally biased region" description="Basic and acidic residues" evidence="1">
    <location>
        <begin position="40"/>
        <end position="50"/>
    </location>
</feature>
<feature type="region of interest" description="Disordered" evidence="1">
    <location>
        <begin position="17"/>
        <end position="50"/>
    </location>
</feature>
<comment type="caution">
    <text evidence="2">The sequence shown here is derived from an EMBL/GenBank/DDBJ whole genome shotgun (WGS) entry which is preliminary data.</text>
</comment>
<sequence length="78" mass="8727">MYGTSFGIFTYDLPYNVDTKESHEDAEKQDSEGSSTPTENDPKNSETTKEVDLEGLQKLLEGISKLNDERIQKAVLSN</sequence>
<evidence type="ECO:0000313" key="3">
    <source>
        <dbReference type="Proteomes" id="UP000886998"/>
    </source>
</evidence>
<accession>A0A8X6YUR8</accession>